<dbReference type="Proteomes" id="UP001055658">
    <property type="component" value="Chromosome"/>
</dbReference>
<gene>
    <name evidence="1" type="ORF">MJO52_09305</name>
</gene>
<reference evidence="1" key="1">
    <citation type="submission" date="2022-02" db="EMBL/GenBank/DDBJ databases">
        <title>Coral-associated bacteria.</title>
        <authorList>
            <person name="Tang K."/>
            <person name="Wang X."/>
        </authorList>
    </citation>
    <scope>NUCLEOTIDE SEQUENCE</scope>
    <source>
        <strain evidence="1">SCSIO 43006</strain>
    </source>
</reference>
<name>A0ABY4VG76_9GAMM</name>
<dbReference type="RefSeq" id="WP_252085660.1">
    <property type="nucleotide sequence ID" value="NZ_CP092418.1"/>
</dbReference>
<organism evidence="1 2">
    <name type="scientific">Microbulbifer variabilis</name>
    <dbReference type="NCBI Taxonomy" id="266805"/>
    <lineage>
        <taxon>Bacteria</taxon>
        <taxon>Pseudomonadati</taxon>
        <taxon>Pseudomonadota</taxon>
        <taxon>Gammaproteobacteria</taxon>
        <taxon>Cellvibrionales</taxon>
        <taxon>Microbulbiferaceae</taxon>
        <taxon>Microbulbifer</taxon>
    </lineage>
</organism>
<dbReference type="EMBL" id="CP092418">
    <property type="protein sequence ID" value="USD23313.1"/>
    <property type="molecule type" value="Genomic_DNA"/>
</dbReference>
<keyword evidence="2" id="KW-1185">Reference proteome</keyword>
<proteinExistence type="predicted"/>
<sequence length="88" mass="10077">MSENWTDEELKAAVEAYLDMHAKEANGISFVKRDIYADLSSRFGRTEKSYEYRMQNISYVFSIMGRDWISGLKPAKNVGSNTASTIER</sequence>
<accession>A0ABY4VG76</accession>
<evidence type="ECO:0000313" key="1">
    <source>
        <dbReference type="EMBL" id="USD23313.1"/>
    </source>
</evidence>
<protein>
    <submittedName>
        <fullName evidence="1">Uncharacterized protein</fullName>
    </submittedName>
</protein>
<evidence type="ECO:0000313" key="2">
    <source>
        <dbReference type="Proteomes" id="UP001055658"/>
    </source>
</evidence>